<gene>
    <name evidence="3" type="primary">Contig13155.g14025</name>
    <name evidence="3" type="ORF">STYLEM_17395</name>
</gene>
<feature type="transmembrane region" description="Helical" evidence="2">
    <location>
        <begin position="64"/>
        <end position="84"/>
    </location>
</feature>
<feature type="transmembrane region" description="Helical" evidence="2">
    <location>
        <begin position="21"/>
        <end position="44"/>
    </location>
</feature>
<evidence type="ECO:0000313" key="4">
    <source>
        <dbReference type="Proteomes" id="UP000039865"/>
    </source>
</evidence>
<keyword evidence="2" id="KW-1133">Transmembrane helix</keyword>
<proteinExistence type="inferred from homology"/>
<dbReference type="PANTHER" id="PTHR11206">
    <property type="entry name" value="MULTIDRUG RESISTANCE PROTEIN"/>
    <property type="match status" value="1"/>
</dbReference>
<feature type="transmembrane region" description="Helical" evidence="2">
    <location>
        <begin position="391"/>
        <end position="415"/>
    </location>
</feature>
<feature type="transmembrane region" description="Helical" evidence="2">
    <location>
        <begin position="321"/>
        <end position="341"/>
    </location>
</feature>
<feature type="transmembrane region" description="Helical" evidence="2">
    <location>
        <begin position="361"/>
        <end position="379"/>
    </location>
</feature>
<feature type="transmembrane region" description="Helical" evidence="2">
    <location>
        <begin position="246"/>
        <end position="271"/>
    </location>
</feature>
<accession>A0A078B1W1</accession>
<dbReference type="GO" id="GO:0015297">
    <property type="term" value="F:antiporter activity"/>
    <property type="evidence" value="ECO:0007669"/>
    <property type="project" value="InterPro"/>
</dbReference>
<feature type="transmembrane region" description="Helical" evidence="2">
    <location>
        <begin position="105"/>
        <end position="121"/>
    </location>
</feature>
<evidence type="ECO:0000313" key="3">
    <source>
        <dbReference type="EMBL" id="CDW88276.1"/>
    </source>
</evidence>
<dbReference type="OMA" id="ACSISYW"/>
<dbReference type="Pfam" id="PF01554">
    <property type="entry name" value="MatE"/>
    <property type="match status" value="2"/>
</dbReference>
<dbReference type="InterPro" id="IPR002528">
    <property type="entry name" value="MATE_fam"/>
</dbReference>
<dbReference type="GO" id="GO:0016020">
    <property type="term" value="C:membrane"/>
    <property type="evidence" value="ECO:0007669"/>
    <property type="project" value="InterPro"/>
</dbReference>
<organism evidence="3 4">
    <name type="scientific">Stylonychia lemnae</name>
    <name type="common">Ciliate</name>
    <dbReference type="NCBI Taxonomy" id="5949"/>
    <lineage>
        <taxon>Eukaryota</taxon>
        <taxon>Sar</taxon>
        <taxon>Alveolata</taxon>
        <taxon>Ciliophora</taxon>
        <taxon>Intramacronucleata</taxon>
        <taxon>Spirotrichea</taxon>
        <taxon>Stichotrichia</taxon>
        <taxon>Sporadotrichida</taxon>
        <taxon>Oxytrichidae</taxon>
        <taxon>Stylonychinae</taxon>
        <taxon>Stylonychia</taxon>
    </lineage>
</organism>
<dbReference type="AlphaFoldDB" id="A0A078B1W1"/>
<feature type="transmembrane region" description="Helical" evidence="2">
    <location>
        <begin position="287"/>
        <end position="309"/>
    </location>
</feature>
<sequence length="508" mass="56858">MHSTNQEEDQTMSKVQVVKSMIQLGVPVIFQAFMSFLNQTVNIFYSGYDPDPSVVAGVGLGTTFINVVYLAVCLGLNGVLQSLISQSIGAGNYRQSGIYVNRGRLIITIWCPIAIFLSFFLEDTLIAIGIDSQTAKCAQNYTVRQIPGLIAFMYFDIARQFLVGYGKPLLSTYIQVITGILHIFLCHFLIVKMELPYYYTSYSTCLQFFANFVIIHFLIKLDSQYNESWFLGGMETFSNFCEYAKLAVPAALLFCMEFLGFEALCIVSGYISVTANAAQVITFTTNVMFYMIPTGLSMASTTIVGQLIGQKNSKLAKAKSSFIIKFSLLLALFMGGLLFVLRHQIAKLFSTNPEVVEITSQTFIVSAISVVFDFIYAIQQGSIRALTKFNHAVAGGIVAFYVFAWPLGTLLGIYFKLGLKGLWMGLITGEAIVVLYFQYLLSWGFDWEKITQQCSDRQDADLKIINQRENLLMNSFDKVIDKDDEIIEMQGNTYILESPDKAKLIQNK</sequence>
<dbReference type="GO" id="GO:0042910">
    <property type="term" value="F:xenobiotic transmembrane transporter activity"/>
    <property type="evidence" value="ECO:0007669"/>
    <property type="project" value="InterPro"/>
</dbReference>
<dbReference type="InParanoid" id="A0A078B1W1"/>
<comment type="similarity">
    <text evidence="1">Belongs to the multi antimicrobial extrusion (MATE) (TC 2.A.66.1) family.</text>
</comment>
<keyword evidence="4" id="KW-1185">Reference proteome</keyword>
<evidence type="ECO:0000256" key="2">
    <source>
        <dbReference type="SAM" id="Phobius"/>
    </source>
</evidence>
<evidence type="ECO:0000256" key="1">
    <source>
        <dbReference type="ARBA" id="ARBA00010199"/>
    </source>
</evidence>
<dbReference type="Proteomes" id="UP000039865">
    <property type="component" value="Unassembled WGS sequence"/>
</dbReference>
<keyword evidence="2" id="KW-0472">Membrane</keyword>
<name>A0A078B1W1_STYLE</name>
<dbReference type="NCBIfam" id="TIGR00797">
    <property type="entry name" value="matE"/>
    <property type="match status" value="1"/>
</dbReference>
<dbReference type="OrthoDB" id="422231at2759"/>
<feature type="transmembrane region" description="Helical" evidence="2">
    <location>
        <begin position="170"/>
        <end position="191"/>
    </location>
</feature>
<feature type="transmembrane region" description="Helical" evidence="2">
    <location>
        <begin position="421"/>
        <end position="441"/>
    </location>
</feature>
<dbReference type="EMBL" id="CCKQ01016405">
    <property type="protein sequence ID" value="CDW88276.1"/>
    <property type="molecule type" value="Genomic_DNA"/>
</dbReference>
<protein>
    <submittedName>
        <fullName evidence="3">Na+-driven multidrug efflux pump</fullName>
    </submittedName>
</protein>
<reference evidence="3 4" key="1">
    <citation type="submission" date="2014-06" db="EMBL/GenBank/DDBJ databases">
        <authorList>
            <person name="Swart Estienne"/>
        </authorList>
    </citation>
    <scope>NUCLEOTIDE SEQUENCE [LARGE SCALE GENOMIC DNA]</scope>
    <source>
        <strain evidence="3 4">130c</strain>
    </source>
</reference>
<keyword evidence="2" id="KW-0812">Transmembrane</keyword>